<dbReference type="WBParaSite" id="RSKR_0000980900.1">
    <property type="protein sequence ID" value="RSKR_0000980900.1"/>
    <property type="gene ID" value="RSKR_0000980900"/>
</dbReference>
<accession>A0AC35UCY9</accession>
<evidence type="ECO:0000313" key="1">
    <source>
        <dbReference type="Proteomes" id="UP000095286"/>
    </source>
</evidence>
<sequence length="337" mass="36485">MQFKYLIIATLLGLAVSKPLKFSSGLRVSRDTDAAEDIVNSVANLSFLEKASEATQTKFQEIDTNEDLSTDEKESKFDALFSTESEDVKKGYETVKTNIKAAVDKLFVEAKAAAEGLPAASKAVFDQFYAIVTDRTITMAEMKTKCEDLQKTITDPQIIADLKSIEEKLHFNLPAFAGDVTVEKRQAEIVQASVLPTTDPLVEGSGAEMFNAAVLPAIDSLLEGSGAEIFKAAVLPAFGSWLGDSVSSAVIQPLIYNSTNSDSVEGSGLNAGSLIKIARFDHIPEISLDENPEKLQLFRTFEGNNETLPALTKHTMAKIAVLPQFQPIQGQNNSNSL</sequence>
<dbReference type="Proteomes" id="UP000095286">
    <property type="component" value="Unplaced"/>
</dbReference>
<organism evidence="1 2">
    <name type="scientific">Rhabditophanes sp. KR3021</name>
    <dbReference type="NCBI Taxonomy" id="114890"/>
    <lineage>
        <taxon>Eukaryota</taxon>
        <taxon>Metazoa</taxon>
        <taxon>Ecdysozoa</taxon>
        <taxon>Nematoda</taxon>
        <taxon>Chromadorea</taxon>
        <taxon>Rhabditida</taxon>
        <taxon>Tylenchina</taxon>
        <taxon>Panagrolaimomorpha</taxon>
        <taxon>Strongyloidoidea</taxon>
        <taxon>Alloionematidae</taxon>
        <taxon>Rhabditophanes</taxon>
    </lineage>
</organism>
<protein>
    <submittedName>
        <fullName evidence="2">DUF148 domain-containing protein</fullName>
    </submittedName>
</protein>
<reference evidence="2" key="1">
    <citation type="submission" date="2016-11" db="UniProtKB">
        <authorList>
            <consortium name="WormBaseParasite"/>
        </authorList>
    </citation>
    <scope>IDENTIFICATION</scope>
    <source>
        <strain evidence="2">KR3021</strain>
    </source>
</reference>
<proteinExistence type="predicted"/>
<evidence type="ECO:0000313" key="2">
    <source>
        <dbReference type="WBParaSite" id="RSKR_0000980900.1"/>
    </source>
</evidence>
<name>A0AC35UCY9_9BILA</name>